<name>A0A2I9CRN4_9DEIO</name>
<keyword evidence="3" id="KW-1185">Reference proteome</keyword>
<sequence>MRLRVKLENGHRLTLPPEVVEMLALQEGDTLVLTLEEGRVVLQSQRQVTRAIQSKYARPEFSGMVEELIAERRAEAERE</sequence>
<dbReference type="InterPro" id="IPR007159">
    <property type="entry name" value="SpoVT-AbrB_dom"/>
</dbReference>
<proteinExistence type="predicted"/>
<dbReference type="GO" id="GO:0003677">
    <property type="term" value="F:DNA binding"/>
    <property type="evidence" value="ECO:0007669"/>
    <property type="project" value="InterPro"/>
</dbReference>
<dbReference type="Proteomes" id="UP000236569">
    <property type="component" value="Unassembled WGS sequence"/>
</dbReference>
<dbReference type="RefSeq" id="WP_103127754.1">
    <property type="nucleotide sequence ID" value="NZ_BFAG01000001.1"/>
</dbReference>
<dbReference type="SMART" id="SM00966">
    <property type="entry name" value="SpoVT_AbrB"/>
    <property type="match status" value="1"/>
</dbReference>
<evidence type="ECO:0000313" key="3">
    <source>
        <dbReference type="Proteomes" id="UP000236569"/>
    </source>
</evidence>
<dbReference type="SUPFAM" id="SSF89447">
    <property type="entry name" value="AbrB/MazE/MraZ-like"/>
    <property type="match status" value="1"/>
</dbReference>
<dbReference type="AlphaFoldDB" id="A0A2I9CRN4"/>
<dbReference type="Pfam" id="PF04014">
    <property type="entry name" value="MazE_antitoxin"/>
    <property type="match status" value="1"/>
</dbReference>
<dbReference type="EMBL" id="BFAG01000001">
    <property type="protein sequence ID" value="GBF04189.1"/>
    <property type="molecule type" value="Genomic_DNA"/>
</dbReference>
<reference evidence="3" key="1">
    <citation type="submission" date="2018-01" db="EMBL/GenBank/DDBJ databases">
        <title>Draft Genome Sequence of the Radioresistant Bacterium Deinococcus aerius TR0125, Isolated from the Higher Atmosphere above Japan.</title>
        <authorList>
            <person name="Satoh K."/>
            <person name="Arai H."/>
            <person name="Sanzen T."/>
            <person name="Kawaguchi Y."/>
            <person name="Hayashi H."/>
            <person name="Yokobori S."/>
            <person name="Yamagishi A."/>
            <person name="Oono Y."/>
            <person name="Narumi I."/>
        </authorList>
    </citation>
    <scope>NUCLEOTIDE SEQUENCE [LARGE SCALE GENOMIC DNA]</scope>
    <source>
        <strain evidence="3">TR0125</strain>
    </source>
</reference>
<dbReference type="InterPro" id="IPR037914">
    <property type="entry name" value="SpoVT-AbrB_sf"/>
</dbReference>
<evidence type="ECO:0000259" key="1">
    <source>
        <dbReference type="SMART" id="SM00966"/>
    </source>
</evidence>
<organism evidence="2 3">
    <name type="scientific">Deinococcus aerius</name>
    <dbReference type="NCBI Taxonomy" id="200253"/>
    <lineage>
        <taxon>Bacteria</taxon>
        <taxon>Thermotogati</taxon>
        <taxon>Deinococcota</taxon>
        <taxon>Deinococci</taxon>
        <taxon>Deinococcales</taxon>
        <taxon>Deinococcaceae</taxon>
        <taxon>Deinococcus</taxon>
    </lineage>
</organism>
<feature type="domain" description="SpoVT-AbrB" evidence="1">
    <location>
        <begin position="5"/>
        <end position="50"/>
    </location>
</feature>
<dbReference type="Gene3D" id="2.10.260.10">
    <property type="match status" value="1"/>
</dbReference>
<gene>
    <name evidence="2" type="ORF">DAERI_010361</name>
</gene>
<evidence type="ECO:0000313" key="2">
    <source>
        <dbReference type="EMBL" id="GBF04189.1"/>
    </source>
</evidence>
<protein>
    <submittedName>
        <fullName evidence="2">Transcriptional regulator, AbrB family</fullName>
    </submittedName>
</protein>
<accession>A0A2I9CRN4</accession>
<comment type="caution">
    <text evidence="2">The sequence shown here is derived from an EMBL/GenBank/DDBJ whole genome shotgun (WGS) entry which is preliminary data.</text>
</comment>